<comment type="caution">
    <text evidence="1">The sequence shown here is derived from an EMBL/GenBank/DDBJ whole genome shotgun (WGS) entry which is preliminary data.</text>
</comment>
<evidence type="ECO:0000313" key="2">
    <source>
        <dbReference type="Proteomes" id="UP000178721"/>
    </source>
</evidence>
<gene>
    <name evidence="1" type="ORF">A2654_01705</name>
</gene>
<accession>A0A1G2E1K0</accession>
<protein>
    <submittedName>
        <fullName evidence="1">Uncharacterized protein</fullName>
    </submittedName>
</protein>
<dbReference type="EMBL" id="MHMA01000038">
    <property type="protein sequence ID" value="OGZ19707.1"/>
    <property type="molecule type" value="Genomic_DNA"/>
</dbReference>
<dbReference type="AlphaFoldDB" id="A0A1G2E1K0"/>
<sequence>MRLFLKKTDKAEQLFRAFTSGLENKGFDLKVFDKKQIKKYLGRGMYHAWKESLEALHYRKIIIIFEERDARISWPSDNYLDRLVINIVRVPDRKVLLEAEKELLDLLAIGNELS</sequence>
<evidence type="ECO:0000313" key="1">
    <source>
        <dbReference type="EMBL" id="OGZ19707.1"/>
    </source>
</evidence>
<name>A0A1G2E1K0_9BACT</name>
<dbReference type="Proteomes" id="UP000178721">
    <property type="component" value="Unassembled WGS sequence"/>
</dbReference>
<proteinExistence type="predicted"/>
<organism evidence="1 2">
    <name type="scientific">Candidatus Nealsonbacteria bacterium RIFCSPHIGHO2_01_FULL_43_31</name>
    <dbReference type="NCBI Taxonomy" id="1801665"/>
    <lineage>
        <taxon>Bacteria</taxon>
        <taxon>Candidatus Nealsoniibacteriota</taxon>
    </lineage>
</organism>
<reference evidence="1 2" key="1">
    <citation type="journal article" date="2016" name="Nat. Commun.">
        <title>Thousands of microbial genomes shed light on interconnected biogeochemical processes in an aquifer system.</title>
        <authorList>
            <person name="Anantharaman K."/>
            <person name="Brown C.T."/>
            <person name="Hug L.A."/>
            <person name="Sharon I."/>
            <person name="Castelle C.J."/>
            <person name="Probst A.J."/>
            <person name="Thomas B.C."/>
            <person name="Singh A."/>
            <person name="Wilkins M.J."/>
            <person name="Karaoz U."/>
            <person name="Brodie E.L."/>
            <person name="Williams K.H."/>
            <person name="Hubbard S.S."/>
            <person name="Banfield J.F."/>
        </authorList>
    </citation>
    <scope>NUCLEOTIDE SEQUENCE [LARGE SCALE GENOMIC DNA]</scope>
</reference>